<evidence type="ECO:0000256" key="2">
    <source>
        <dbReference type="ARBA" id="ARBA00022844"/>
    </source>
</evidence>
<evidence type="ECO:0000313" key="5">
    <source>
        <dbReference type="EMBL" id="UDL17010.1"/>
    </source>
</evidence>
<evidence type="ECO:0000259" key="4">
    <source>
        <dbReference type="Pfam" id="PF11492"/>
    </source>
</evidence>
<evidence type="ECO:0000256" key="3">
    <source>
        <dbReference type="SAM" id="MobiDB-lite"/>
    </source>
</evidence>
<comment type="subcellular location">
    <subcellularLocation>
        <location evidence="1">Virion</location>
    </subcellularLocation>
</comment>
<protein>
    <submittedName>
        <fullName evidence="5">Capsid protein</fullName>
    </submittedName>
</protein>
<evidence type="ECO:0000256" key="1">
    <source>
        <dbReference type="ARBA" id="ARBA00004328"/>
    </source>
</evidence>
<sequence>MTGTVALLPRKSPNKQTENQNTPETRSPSNRMDLYRLQSEEFSMSDINVRTQENLKFVDSGLSEVRTAPPLGPFQPDSDDGAPLASFLSRPVQINSFTWLETNTAVNQLTFNPWNLYFNDPGIKKKLDNYARIRCKLHLKFVVNASPFYYGLMRACYSPMIGHDTYVGANDQIKFSQMPGVYLEPAAMTTAELELPFFYPNAWLDATTGSEFTEMGRMTYMLYSRLRSANGVANASVRIICYAWASDVEVAGLTTLPALQSDEYASPGPISGPASAIAEFAGTLSQAPVIGKFATATEIGARAVGSLARAFGFSNPPVISDVMPYAPKAFHSFSSVDTSVPADKLSLDPKNEITVDNSVTGYSEEDQLAISSIVKRESFVQGTLWNGTAAENTILWSCPVTPMVVAQNTAGGQTTVNHTPASYVGRAFKQWRGSLTYRFKLVKSKYHTGRLIITWDPVITPGVDYETTTLTRVVDLQTEEEVVLTIPYKSQRAWCTTDFGANNYSNGASPSFTIQPLAQNGVLQVRVLTTLTGPAASSEIDILSYLSCGDDFCFAVPNELPSGLSMYALQSAEVSIGDVVSSDFISDAVSGDAAKHLELITVGESVKSLRALLHRASLADFQFAGEPRTDGAIYQSLAYRWCTNYFPRVPLGYGYNPAAFQWATRPIATGNAPFNFGGQHPLNWFLNMFAGYRGSVVHHFNVDTNGSTVPSIAVERDDRSWLIVPGNNGRNRYTVNTSLAASSSSALVGSANFTIGNVRATPSGQRGMALTNAATQAGVSIVLPQYSQFRFLPAIETNRDFVRATWFPMSVRSTVTTRCGDATSTGPWPTLHHYVSAGVDFSPVFFVCVPTLYAYGGTAVDNFAP</sequence>
<dbReference type="Pfam" id="PF11492">
    <property type="entry name" value="Dicistro_VP4"/>
    <property type="match status" value="1"/>
</dbReference>
<keyword evidence="2" id="KW-0946">Virion</keyword>
<dbReference type="GO" id="GO:0044423">
    <property type="term" value="C:virion component"/>
    <property type="evidence" value="ECO:0007669"/>
    <property type="project" value="UniProtKB-KW"/>
</dbReference>
<dbReference type="EMBL" id="MT108492">
    <property type="protein sequence ID" value="UDL17010.1"/>
    <property type="molecule type" value="Genomic_RNA"/>
</dbReference>
<name>A0A8K1P6H7_9VIRU</name>
<feature type="region of interest" description="Disordered" evidence="3">
    <location>
        <begin position="1"/>
        <end position="32"/>
    </location>
</feature>
<feature type="domain" description="Capsid protein VP4 dicistrovirus" evidence="4">
    <location>
        <begin position="264"/>
        <end position="313"/>
    </location>
</feature>
<feature type="compositionally biased region" description="Polar residues" evidence="3">
    <location>
        <begin position="14"/>
        <end position="30"/>
    </location>
</feature>
<dbReference type="InterPro" id="IPR029053">
    <property type="entry name" value="Viral_coat"/>
</dbReference>
<accession>A0A8K1P6H7</accession>
<proteinExistence type="predicted"/>
<dbReference type="InterPro" id="IPR033703">
    <property type="entry name" value="Rhv-like"/>
</dbReference>
<reference evidence="5" key="1">
    <citation type="submission" date="2020-02" db="EMBL/GenBank/DDBJ databases">
        <title>Toward viral control of the snail vectors of schistosomiasis: Virus-derived sequences from the transcriptomes of Biomphalaria pfeifferi and Bulinus globosus.</title>
        <authorList>
            <person name="Zhang S.-M."/>
            <person name="Buddenborg S.V."/>
            <person name="Mkoji G.M."/>
            <person name="Loker E.S."/>
            <person name="Bonning B.C."/>
        </authorList>
    </citation>
    <scope>NUCLEOTIDE SEQUENCE</scope>
    <source>
        <strain evidence="5">BuG-Mombasa</strain>
    </source>
</reference>
<dbReference type="Gene3D" id="2.60.120.20">
    <property type="match status" value="3"/>
</dbReference>
<dbReference type="SUPFAM" id="SSF88633">
    <property type="entry name" value="Positive stranded ssRNA viruses"/>
    <property type="match status" value="3"/>
</dbReference>
<organism evidence="5">
    <name type="scientific">Bulinus globosus virus 1</name>
    <dbReference type="NCBI Taxonomy" id="2884324"/>
    <lineage>
        <taxon>Viruses</taxon>
        <taxon>Riboviria</taxon>
        <taxon>Orthornavirae</taxon>
        <taxon>Pisuviricota</taxon>
        <taxon>Pisoniviricetes</taxon>
        <taxon>Picornavirales</taxon>
    </lineage>
</organism>
<dbReference type="CDD" id="cd00205">
    <property type="entry name" value="rhv_like"/>
    <property type="match status" value="2"/>
</dbReference>
<dbReference type="InterPro" id="IPR024343">
    <property type="entry name" value="VP4_dicistrovir"/>
</dbReference>